<dbReference type="InterPro" id="IPR051815">
    <property type="entry name" value="Molybdate_resp_trans_reg"/>
</dbReference>
<reference evidence="2 3" key="1">
    <citation type="submission" date="2022-08" db="EMBL/GenBank/DDBJ databases">
        <title>Genome Sequence of the sulphate-reducing bacterium, Pseudodesulfovibrio sp. SYK.</title>
        <authorList>
            <person name="Kondo R."/>
            <person name="Kataoka T."/>
        </authorList>
    </citation>
    <scope>NUCLEOTIDE SEQUENCE [LARGE SCALE GENOMIC DNA]</scope>
    <source>
        <strain evidence="2 3">SYK</strain>
    </source>
</reference>
<gene>
    <name evidence="2" type="ORF">SYK_28990</name>
</gene>
<dbReference type="PANTHER" id="PTHR30432:SF1">
    <property type="entry name" value="DNA-BINDING TRANSCRIPTIONAL DUAL REGULATOR MODE"/>
    <property type="match status" value="1"/>
</dbReference>
<dbReference type="Proteomes" id="UP001317742">
    <property type="component" value="Chromosome"/>
</dbReference>
<evidence type="ECO:0000313" key="2">
    <source>
        <dbReference type="EMBL" id="BDQ38539.1"/>
    </source>
</evidence>
<dbReference type="PANTHER" id="PTHR30432">
    <property type="entry name" value="TRANSCRIPTIONAL REGULATOR MODE"/>
    <property type="match status" value="1"/>
</dbReference>
<dbReference type="SUPFAM" id="SSF46785">
    <property type="entry name" value="Winged helix' DNA-binding domain"/>
    <property type="match status" value="1"/>
</dbReference>
<dbReference type="EMBL" id="AP026709">
    <property type="protein sequence ID" value="BDQ38539.1"/>
    <property type="molecule type" value="Genomic_DNA"/>
</dbReference>
<dbReference type="InterPro" id="IPR036390">
    <property type="entry name" value="WH_DNA-bd_sf"/>
</dbReference>
<keyword evidence="3" id="KW-1185">Reference proteome</keyword>
<proteinExistence type="predicted"/>
<dbReference type="Gene3D" id="1.10.10.10">
    <property type="entry name" value="Winged helix-like DNA-binding domain superfamily/Winged helix DNA-binding domain"/>
    <property type="match status" value="1"/>
</dbReference>
<name>A0ABM8B403_9BACT</name>
<accession>A0ABM8B403</accession>
<dbReference type="InterPro" id="IPR036388">
    <property type="entry name" value="WH-like_DNA-bd_sf"/>
</dbReference>
<feature type="domain" description="HTH lysR-type" evidence="1">
    <location>
        <begin position="45"/>
        <end position="105"/>
    </location>
</feature>
<dbReference type="RefSeq" id="WP_281761035.1">
    <property type="nucleotide sequence ID" value="NZ_AP026709.1"/>
</dbReference>
<protein>
    <recommendedName>
        <fullName evidence="1">HTH lysR-type domain-containing protein</fullName>
    </recommendedName>
</protein>
<dbReference type="InterPro" id="IPR000847">
    <property type="entry name" value="LysR_HTH_N"/>
</dbReference>
<organism evidence="2 3">
    <name type="scientific">Pseudodesulfovibrio nedwellii</name>
    <dbReference type="NCBI Taxonomy" id="2973072"/>
    <lineage>
        <taxon>Bacteria</taxon>
        <taxon>Pseudomonadati</taxon>
        <taxon>Thermodesulfobacteriota</taxon>
        <taxon>Desulfovibrionia</taxon>
        <taxon>Desulfovibrionales</taxon>
        <taxon>Desulfovibrionaceae</taxon>
    </lineage>
</organism>
<sequence length="139" mass="15496">MLKSEMIESASAATGVGPTIAPTLGPIMRMHLWVETKEGVLFGLGRLQLLRQVERCGSLKAAAESLGMSYRGAWGKIKTTEELIGRKLIERATSRRAGYHLTQFGCGIAKEFDKWYQDVESYALSKGQECFPFSLEKYE</sequence>
<dbReference type="Pfam" id="PF00126">
    <property type="entry name" value="HTH_1"/>
    <property type="match status" value="1"/>
</dbReference>
<evidence type="ECO:0000313" key="3">
    <source>
        <dbReference type="Proteomes" id="UP001317742"/>
    </source>
</evidence>
<evidence type="ECO:0000259" key="1">
    <source>
        <dbReference type="Pfam" id="PF00126"/>
    </source>
</evidence>